<dbReference type="PANTHER" id="PTHR30154:SF34">
    <property type="entry name" value="TRANSCRIPTIONAL REGULATOR AZLB"/>
    <property type="match status" value="1"/>
</dbReference>
<dbReference type="AlphaFoldDB" id="A0A317PSW4"/>
<sequence length="163" mass="18145">MLKLDPRDIAILKILSEDGRISKAALAEKINLSPTPCWERLKRLEKAGVISGYHADVELKLVATHVSLFVTVELERHRAEDFQIFERMIGDCAEITGCWALGGGFDYLLQVTTRDIDSYQRLIDGLLEGGLAMARYFTYVVTKTVKSGGMPPFDALLVPGEDE</sequence>
<evidence type="ECO:0000313" key="6">
    <source>
        <dbReference type="Proteomes" id="UP000246352"/>
    </source>
</evidence>
<evidence type="ECO:0000256" key="3">
    <source>
        <dbReference type="ARBA" id="ARBA00023163"/>
    </source>
</evidence>
<dbReference type="CDD" id="cd00090">
    <property type="entry name" value="HTH_ARSR"/>
    <property type="match status" value="1"/>
</dbReference>
<accession>A0A317PSW4</accession>
<dbReference type="GO" id="GO:0043565">
    <property type="term" value="F:sequence-specific DNA binding"/>
    <property type="evidence" value="ECO:0007669"/>
    <property type="project" value="InterPro"/>
</dbReference>
<evidence type="ECO:0000256" key="1">
    <source>
        <dbReference type="ARBA" id="ARBA00023015"/>
    </source>
</evidence>
<dbReference type="PROSITE" id="PS00519">
    <property type="entry name" value="HTH_ASNC_1"/>
    <property type="match status" value="1"/>
</dbReference>
<proteinExistence type="predicted"/>
<evidence type="ECO:0000259" key="4">
    <source>
        <dbReference type="PROSITE" id="PS50956"/>
    </source>
</evidence>
<dbReference type="SUPFAM" id="SSF54909">
    <property type="entry name" value="Dimeric alpha+beta barrel"/>
    <property type="match status" value="1"/>
</dbReference>
<dbReference type="GO" id="GO:0043200">
    <property type="term" value="P:response to amino acid"/>
    <property type="evidence" value="ECO:0007669"/>
    <property type="project" value="TreeGrafter"/>
</dbReference>
<dbReference type="GO" id="GO:0006355">
    <property type="term" value="P:regulation of DNA-templated transcription"/>
    <property type="evidence" value="ECO:0007669"/>
    <property type="project" value="UniProtKB-ARBA"/>
</dbReference>
<evidence type="ECO:0000256" key="2">
    <source>
        <dbReference type="ARBA" id="ARBA00023125"/>
    </source>
</evidence>
<dbReference type="InterPro" id="IPR019885">
    <property type="entry name" value="Tscrpt_reg_HTH_AsnC-type_CS"/>
</dbReference>
<keyword evidence="1" id="KW-0805">Transcription regulation</keyword>
<name>A0A317PSW4_9HYPH</name>
<dbReference type="PROSITE" id="PS50956">
    <property type="entry name" value="HTH_ASNC_2"/>
    <property type="match status" value="1"/>
</dbReference>
<dbReference type="Proteomes" id="UP000246352">
    <property type="component" value="Unassembled WGS sequence"/>
</dbReference>
<comment type="caution">
    <text evidence="5">The sequence shown here is derived from an EMBL/GenBank/DDBJ whole genome shotgun (WGS) entry which is preliminary data.</text>
</comment>
<dbReference type="PRINTS" id="PR00033">
    <property type="entry name" value="HTHASNC"/>
</dbReference>
<protein>
    <submittedName>
        <fullName evidence="5">AsnC family transcriptional regulator</fullName>
    </submittedName>
</protein>
<dbReference type="InterPro" id="IPR036390">
    <property type="entry name" value="WH_DNA-bd_sf"/>
</dbReference>
<dbReference type="Gene3D" id="3.30.70.920">
    <property type="match status" value="1"/>
</dbReference>
<dbReference type="Gene3D" id="1.10.10.10">
    <property type="entry name" value="Winged helix-like DNA-binding domain superfamily/Winged helix DNA-binding domain"/>
    <property type="match status" value="1"/>
</dbReference>
<dbReference type="InterPro" id="IPR011008">
    <property type="entry name" value="Dimeric_a/b-barrel"/>
</dbReference>
<reference evidence="5 6" key="1">
    <citation type="submission" date="2018-05" db="EMBL/GenBank/DDBJ databases">
        <title>Genomic Encyclopedia of Type Strains, Phase IV (KMG-IV): sequencing the most valuable type-strain genomes for metagenomic binning, comparative biology and taxonomic classification.</title>
        <authorList>
            <person name="Goeker M."/>
        </authorList>
    </citation>
    <scope>NUCLEOTIDE SEQUENCE [LARGE SCALE GENOMIC DNA]</scope>
    <source>
        <strain evidence="5 6">DSM 16791</strain>
    </source>
</reference>
<dbReference type="InterPro" id="IPR000485">
    <property type="entry name" value="AsnC-type_HTH_dom"/>
</dbReference>
<dbReference type="RefSeq" id="WP_245415199.1">
    <property type="nucleotide sequence ID" value="NZ_QGTR01000001.1"/>
</dbReference>
<dbReference type="InterPro" id="IPR011991">
    <property type="entry name" value="ArsR-like_HTH"/>
</dbReference>
<dbReference type="EMBL" id="QGTR01000001">
    <property type="protein sequence ID" value="PWW04571.1"/>
    <property type="molecule type" value="Genomic_DNA"/>
</dbReference>
<feature type="domain" description="HTH asnC-type" evidence="4">
    <location>
        <begin position="4"/>
        <end position="65"/>
    </location>
</feature>
<dbReference type="PANTHER" id="PTHR30154">
    <property type="entry name" value="LEUCINE-RESPONSIVE REGULATORY PROTEIN"/>
    <property type="match status" value="1"/>
</dbReference>
<dbReference type="SUPFAM" id="SSF46785">
    <property type="entry name" value="Winged helix' DNA-binding domain"/>
    <property type="match status" value="1"/>
</dbReference>
<keyword evidence="2" id="KW-0238">DNA-binding</keyword>
<organism evidence="5 6">
    <name type="scientific">Hoeflea marina</name>
    <dbReference type="NCBI Taxonomy" id="274592"/>
    <lineage>
        <taxon>Bacteria</taxon>
        <taxon>Pseudomonadati</taxon>
        <taxon>Pseudomonadota</taxon>
        <taxon>Alphaproteobacteria</taxon>
        <taxon>Hyphomicrobiales</taxon>
        <taxon>Rhizobiaceae</taxon>
        <taxon>Hoeflea</taxon>
    </lineage>
</organism>
<gene>
    <name evidence="5" type="ORF">DFR52_1011270</name>
</gene>
<dbReference type="GO" id="GO:0005829">
    <property type="term" value="C:cytosol"/>
    <property type="evidence" value="ECO:0007669"/>
    <property type="project" value="TreeGrafter"/>
</dbReference>
<dbReference type="InterPro" id="IPR036388">
    <property type="entry name" value="WH-like_DNA-bd_sf"/>
</dbReference>
<dbReference type="InterPro" id="IPR019888">
    <property type="entry name" value="Tscrpt_reg_AsnC-like"/>
</dbReference>
<dbReference type="Pfam" id="PF01037">
    <property type="entry name" value="AsnC_trans_reg"/>
    <property type="match status" value="1"/>
</dbReference>
<keyword evidence="3" id="KW-0804">Transcription</keyword>
<dbReference type="InterPro" id="IPR019887">
    <property type="entry name" value="Tscrpt_reg_AsnC/Lrp_C"/>
</dbReference>
<dbReference type="SMART" id="SM00344">
    <property type="entry name" value="HTH_ASNC"/>
    <property type="match status" value="1"/>
</dbReference>
<evidence type="ECO:0000313" key="5">
    <source>
        <dbReference type="EMBL" id="PWW04571.1"/>
    </source>
</evidence>
<keyword evidence="6" id="KW-1185">Reference proteome</keyword>
<dbReference type="Pfam" id="PF13412">
    <property type="entry name" value="HTH_24"/>
    <property type="match status" value="1"/>
</dbReference>